<organism evidence="2 3">
    <name type="scientific">Parasutterella excrementihominis YIT 11859</name>
    <dbReference type="NCBI Taxonomy" id="762966"/>
    <lineage>
        <taxon>Bacteria</taxon>
        <taxon>Pseudomonadati</taxon>
        <taxon>Pseudomonadota</taxon>
        <taxon>Betaproteobacteria</taxon>
        <taxon>Burkholderiales</taxon>
        <taxon>Sutterellaceae</taxon>
        <taxon>Parasutterella</taxon>
    </lineage>
</organism>
<accession>F3QKQ6</accession>
<dbReference type="HOGENOM" id="CLU_213892_0_0_4"/>
<name>F3QKQ6_9BURK</name>
<evidence type="ECO:0000313" key="2">
    <source>
        <dbReference type="EMBL" id="EGG54219.1"/>
    </source>
</evidence>
<reference evidence="2 3" key="1">
    <citation type="submission" date="2011-02" db="EMBL/GenBank/DDBJ databases">
        <authorList>
            <person name="Weinstock G."/>
            <person name="Sodergren E."/>
            <person name="Clifton S."/>
            <person name="Fulton L."/>
            <person name="Fulton B."/>
            <person name="Courtney L."/>
            <person name="Fronick C."/>
            <person name="Harrison M."/>
            <person name="Strong C."/>
            <person name="Farmer C."/>
            <person name="Delahaunty K."/>
            <person name="Markovic C."/>
            <person name="Hall O."/>
            <person name="Minx P."/>
            <person name="Tomlinson C."/>
            <person name="Mitreva M."/>
            <person name="Hou S."/>
            <person name="Chen J."/>
            <person name="Wollam A."/>
            <person name="Pepin K.H."/>
            <person name="Johnson M."/>
            <person name="Bhonagiri V."/>
            <person name="Zhang X."/>
            <person name="Suruliraj S."/>
            <person name="Warren W."/>
            <person name="Chinwalla A."/>
            <person name="Mardis E.R."/>
            <person name="Wilson R.K."/>
        </authorList>
    </citation>
    <scope>NUCLEOTIDE SEQUENCE [LARGE SCALE GENOMIC DNA]</scope>
    <source>
        <strain evidence="2 3">YIT 11859</strain>
    </source>
</reference>
<gene>
    <name evidence="2" type="ORF">HMPREF9439_01517</name>
</gene>
<evidence type="ECO:0000313" key="3">
    <source>
        <dbReference type="Proteomes" id="UP000005156"/>
    </source>
</evidence>
<dbReference type="EMBL" id="AFBP01000043">
    <property type="protein sequence ID" value="EGG54219.1"/>
    <property type="molecule type" value="Genomic_DNA"/>
</dbReference>
<dbReference type="AlphaFoldDB" id="F3QKQ6"/>
<evidence type="ECO:0000256" key="1">
    <source>
        <dbReference type="SAM" id="MobiDB-lite"/>
    </source>
</evidence>
<feature type="compositionally biased region" description="Polar residues" evidence="1">
    <location>
        <begin position="16"/>
        <end position="30"/>
    </location>
</feature>
<keyword evidence="3" id="KW-1185">Reference proteome</keyword>
<feature type="region of interest" description="Disordered" evidence="1">
    <location>
        <begin position="1"/>
        <end position="53"/>
    </location>
</feature>
<feature type="compositionally biased region" description="Basic and acidic residues" evidence="1">
    <location>
        <begin position="41"/>
        <end position="53"/>
    </location>
</feature>
<comment type="caution">
    <text evidence="2">The sequence shown here is derived from an EMBL/GenBank/DDBJ whole genome shotgun (WGS) entry which is preliminary data.</text>
</comment>
<dbReference type="Proteomes" id="UP000005156">
    <property type="component" value="Unassembled WGS sequence"/>
</dbReference>
<dbReference type="eggNOG" id="ENOG5033C2Q">
    <property type="taxonomic scope" value="Bacteria"/>
</dbReference>
<protein>
    <submittedName>
        <fullName evidence="2">Uncharacterized protein</fullName>
    </submittedName>
</protein>
<proteinExistence type="predicted"/>
<sequence length="53" mass="6119">MPPRRRSDRKCFQEKPLSTSLMRTVPQTDTGGRAEYAQALERTREKELGKLTP</sequence>